<feature type="transmembrane region" description="Helical" evidence="6">
    <location>
        <begin position="623"/>
        <end position="646"/>
    </location>
</feature>
<evidence type="ECO:0000256" key="6">
    <source>
        <dbReference type="PIRNR" id="PIRNR018968"/>
    </source>
</evidence>
<dbReference type="PANTHER" id="PTHR46795">
    <property type="entry name" value="ABC TRANSPORTER PERMEASE-RELATED-RELATED"/>
    <property type="match status" value="1"/>
</dbReference>
<organism evidence="8 9">
    <name type="scientific">Ruminiclostridium cellobioparum subsp. termitidis CT1112</name>
    <dbReference type="NCBI Taxonomy" id="1195236"/>
    <lineage>
        <taxon>Bacteria</taxon>
        <taxon>Bacillati</taxon>
        <taxon>Bacillota</taxon>
        <taxon>Clostridia</taxon>
        <taxon>Eubacteriales</taxon>
        <taxon>Oscillospiraceae</taxon>
        <taxon>Ruminiclostridium</taxon>
    </lineage>
</organism>
<keyword evidence="4 6" id="KW-1133">Transmembrane helix</keyword>
<evidence type="ECO:0000256" key="4">
    <source>
        <dbReference type="ARBA" id="ARBA00022989"/>
    </source>
</evidence>
<dbReference type="STRING" id="1195236.CTER_3015"/>
<protein>
    <submittedName>
        <fullName evidence="8">Putative permease</fullName>
    </submittedName>
</protein>
<evidence type="ECO:0000313" key="8">
    <source>
        <dbReference type="EMBL" id="EMS71226.1"/>
    </source>
</evidence>
<keyword evidence="5 6" id="KW-0472">Membrane</keyword>
<comment type="similarity">
    <text evidence="6">Belongs to the ABC-4 integral membrane protein family.</text>
</comment>
<dbReference type="Proteomes" id="UP000014155">
    <property type="component" value="Unassembled WGS sequence"/>
</dbReference>
<dbReference type="PATRIC" id="fig|1195236.3.peg.3239"/>
<dbReference type="EMBL" id="AORV01000042">
    <property type="protein sequence ID" value="EMS71226.1"/>
    <property type="molecule type" value="Genomic_DNA"/>
</dbReference>
<dbReference type="InterPro" id="IPR003838">
    <property type="entry name" value="ABC3_permease_C"/>
</dbReference>
<feature type="transmembrane region" description="Helical" evidence="6">
    <location>
        <begin position="533"/>
        <end position="554"/>
    </location>
</feature>
<name>S0FLN3_RUMCE</name>
<evidence type="ECO:0000313" key="9">
    <source>
        <dbReference type="Proteomes" id="UP000014155"/>
    </source>
</evidence>
<dbReference type="PANTHER" id="PTHR46795:SF3">
    <property type="entry name" value="ABC TRANSPORTER PERMEASE"/>
    <property type="match status" value="1"/>
</dbReference>
<comment type="caution">
    <text evidence="8">The sequence shown here is derived from an EMBL/GenBank/DDBJ whole genome shotgun (WGS) entry which is preliminary data.</text>
</comment>
<dbReference type="InterPro" id="IPR052536">
    <property type="entry name" value="ABC-4_Integral_Memb_Prot"/>
</dbReference>
<feature type="transmembrane region" description="Helical" evidence="6">
    <location>
        <begin position="21"/>
        <end position="43"/>
    </location>
</feature>
<feature type="transmembrane region" description="Helical" evidence="6">
    <location>
        <begin position="287"/>
        <end position="310"/>
    </location>
</feature>
<feature type="transmembrane region" description="Helical" evidence="6">
    <location>
        <begin position="55"/>
        <end position="78"/>
    </location>
</feature>
<evidence type="ECO:0000256" key="2">
    <source>
        <dbReference type="ARBA" id="ARBA00022475"/>
    </source>
</evidence>
<reference evidence="8 9" key="1">
    <citation type="journal article" date="2013" name="Genome Announc.">
        <title>Draft Genome Sequence of the Cellulolytic, Mesophilic, Anaerobic Bacterium Clostridium termitidis Strain CT1112 (DSM 5398).</title>
        <authorList>
            <person name="Lal S."/>
            <person name="Ramachandran U."/>
            <person name="Zhang X."/>
            <person name="Munir R."/>
            <person name="Sparling R."/>
            <person name="Levin D.B."/>
        </authorList>
    </citation>
    <scope>NUCLEOTIDE SEQUENCE [LARGE SCALE GENOMIC DNA]</scope>
    <source>
        <strain evidence="8 9">CT1112</strain>
    </source>
</reference>
<dbReference type="RefSeq" id="WP_004627015.1">
    <property type="nucleotide sequence ID" value="NZ_AORV01000042.1"/>
</dbReference>
<feature type="transmembrane region" description="Helical" evidence="6">
    <location>
        <begin position="201"/>
        <end position="220"/>
    </location>
</feature>
<keyword evidence="9" id="KW-1185">Reference proteome</keyword>
<evidence type="ECO:0000256" key="1">
    <source>
        <dbReference type="ARBA" id="ARBA00004651"/>
    </source>
</evidence>
<evidence type="ECO:0000259" key="7">
    <source>
        <dbReference type="Pfam" id="PF02687"/>
    </source>
</evidence>
<proteinExistence type="inferred from homology"/>
<accession>S0FLN3</accession>
<evidence type="ECO:0000256" key="5">
    <source>
        <dbReference type="ARBA" id="ARBA00023136"/>
    </source>
</evidence>
<feature type="transmembrane region" description="Helical" evidence="6">
    <location>
        <begin position="159"/>
        <end position="180"/>
    </location>
</feature>
<dbReference type="PIRSF" id="PIRSF018968">
    <property type="entry name" value="ABC_permease_BceB"/>
    <property type="match status" value="1"/>
</dbReference>
<sequence>MNKMFLLPKLAFVGIKKNGITYFPYMLAGIFSVFVFFVFSSIMNNELMKKLPHSAYLVVLMGIGLFLLGVILVPFLLYSNSFLIKRRKLELGLYSILGLEKKHIAIMMFFETMYIFLVIFTGGIILGVVFSKLLFLVLLNLTRLPVDTGFTFSFVALKISFYYFVGISLLNLIVNLVQVFKSNPNDLMKGAKSGEKPPKRLWISALLGIVLLAAGYYIAIVSKVDSGIFTDFLLAVALVVLGTHFFFKAGILALLRILKENRNFYYRKANYTTISGMLYRMKKSAASLANICIFSTMTIITLLCTAALWFGTSGVLDFQYPFDFRIDYRTGASIDRNRLDSMLSQLSGEAHVNVYDKISYAYMDTNALKTDNKFVKKSGNGFQSNVETIKLITLQEYNQMERQNVELGENEVLVYSTGADFGFSSVLFGSDTYTVKKELTQTNFDRKSSVARFGQDYYFIVKDQNTAKKIMAEAGNPEKDFTDSIAFQVNGEDKNKKEFANLLSGWFKDKKEVVLLKNGIAGRGETVSMNGGLLFLGIFFGIIFSMCLLLIMYYKQITEGFDDRDKFNIMQKVGMSDAEVKGTIKRQILLVFFLPLVFAVLHTLAGFGMITELLGVLFLYNRTLIIVTGVVVSCIFAVLYGLSYIFTSKVYYSIVRQMN</sequence>
<keyword evidence="2 6" id="KW-1003">Cell membrane</keyword>
<keyword evidence="6" id="KW-0813">Transport</keyword>
<feature type="transmembrane region" description="Helical" evidence="6">
    <location>
        <begin position="588"/>
        <end position="611"/>
    </location>
</feature>
<evidence type="ECO:0000256" key="3">
    <source>
        <dbReference type="ARBA" id="ARBA00022692"/>
    </source>
</evidence>
<feature type="transmembrane region" description="Helical" evidence="6">
    <location>
        <begin position="114"/>
        <end position="139"/>
    </location>
</feature>
<dbReference type="AlphaFoldDB" id="S0FLN3"/>
<dbReference type="eggNOG" id="COG0577">
    <property type="taxonomic scope" value="Bacteria"/>
</dbReference>
<dbReference type="InterPro" id="IPR027022">
    <property type="entry name" value="ABC_permease_BceB-typ"/>
</dbReference>
<feature type="domain" description="ABC3 transporter permease C-terminal" evidence="7">
    <location>
        <begin position="65"/>
        <end position="184"/>
    </location>
</feature>
<gene>
    <name evidence="8" type="ORF">CTER_3015</name>
</gene>
<feature type="transmembrane region" description="Helical" evidence="6">
    <location>
        <begin position="232"/>
        <end position="258"/>
    </location>
</feature>
<keyword evidence="3 6" id="KW-0812">Transmembrane</keyword>
<dbReference type="Pfam" id="PF02687">
    <property type="entry name" value="FtsX"/>
    <property type="match status" value="1"/>
</dbReference>
<comment type="subcellular location">
    <subcellularLocation>
        <location evidence="1 6">Cell membrane</location>
        <topology evidence="1 6">Multi-pass membrane protein</topology>
    </subcellularLocation>
</comment>
<dbReference type="GO" id="GO:0005886">
    <property type="term" value="C:plasma membrane"/>
    <property type="evidence" value="ECO:0007669"/>
    <property type="project" value="UniProtKB-SubCell"/>
</dbReference>
<dbReference type="GO" id="GO:0055085">
    <property type="term" value="P:transmembrane transport"/>
    <property type="evidence" value="ECO:0007669"/>
    <property type="project" value="UniProtKB-UniRule"/>
</dbReference>